<accession>A0A915I7V9</accession>
<evidence type="ECO:0000256" key="1">
    <source>
        <dbReference type="SAM" id="MobiDB-lite"/>
    </source>
</evidence>
<dbReference type="OMA" id="VWHEAKG"/>
<dbReference type="Pfam" id="PF25273">
    <property type="entry name" value="DUF7869"/>
    <property type="match status" value="1"/>
</dbReference>
<feature type="compositionally biased region" description="Acidic residues" evidence="1">
    <location>
        <begin position="21"/>
        <end position="33"/>
    </location>
</feature>
<dbReference type="WBParaSite" id="nRc.2.0.1.t10249-RA">
    <property type="protein sequence ID" value="nRc.2.0.1.t10249-RA"/>
    <property type="gene ID" value="nRc.2.0.1.g10249"/>
</dbReference>
<keyword evidence="3" id="KW-1185">Reference proteome</keyword>
<proteinExistence type="predicted"/>
<protein>
    <recommendedName>
        <fullName evidence="2">DUF7869 domain-containing protein</fullName>
    </recommendedName>
</protein>
<feature type="compositionally biased region" description="Acidic residues" evidence="1">
    <location>
        <begin position="1"/>
        <end position="13"/>
    </location>
</feature>
<feature type="region of interest" description="Disordered" evidence="1">
    <location>
        <begin position="1"/>
        <end position="33"/>
    </location>
</feature>
<evidence type="ECO:0000259" key="2">
    <source>
        <dbReference type="Pfam" id="PF25273"/>
    </source>
</evidence>
<name>A0A915I7V9_ROMCU</name>
<reference evidence="4" key="1">
    <citation type="submission" date="2022-11" db="UniProtKB">
        <authorList>
            <consortium name="WormBaseParasite"/>
        </authorList>
    </citation>
    <scope>IDENTIFICATION</scope>
</reference>
<dbReference type="InterPro" id="IPR057191">
    <property type="entry name" value="DUF7869"/>
</dbReference>
<sequence length="174" mass="19557">MPTDDGGEDYDDGAENHAEGENNDNGDNFDGDNGDNEIIRNLKYRSRFSLETEEQRKLETQHSYCFLWDETHGARGSVEIGTCLLTYLRNFPAHIKKVILFSDNCSGQNRNQHVASMFALAVVALPNIESIEHKFLVKGHTQMECDSIHAGIEVEKRESLHLFHLSMVGCDGEG</sequence>
<dbReference type="PANTHER" id="PTHR10773:SF19">
    <property type="match status" value="1"/>
</dbReference>
<dbReference type="AlphaFoldDB" id="A0A915I7V9"/>
<dbReference type="PANTHER" id="PTHR10773">
    <property type="entry name" value="DNA-DIRECTED RNA POLYMERASES I, II, AND III SUBUNIT RPABC2"/>
    <property type="match status" value="1"/>
</dbReference>
<feature type="domain" description="DUF7869" evidence="2">
    <location>
        <begin position="62"/>
        <end position="152"/>
    </location>
</feature>
<evidence type="ECO:0000313" key="3">
    <source>
        <dbReference type="Proteomes" id="UP000887565"/>
    </source>
</evidence>
<organism evidence="3 4">
    <name type="scientific">Romanomermis culicivorax</name>
    <name type="common">Nematode worm</name>
    <dbReference type="NCBI Taxonomy" id="13658"/>
    <lineage>
        <taxon>Eukaryota</taxon>
        <taxon>Metazoa</taxon>
        <taxon>Ecdysozoa</taxon>
        <taxon>Nematoda</taxon>
        <taxon>Enoplea</taxon>
        <taxon>Dorylaimia</taxon>
        <taxon>Mermithida</taxon>
        <taxon>Mermithoidea</taxon>
        <taxon>Mermithidae</taxon>
        <taxon>Romanomermis</taxon>
    </lineage>
</organism>
<dbReference type="Proteomes" id="UP000887565">
    <property type="component" value="Unplaced"/>
</dbReference>
<evidence type="ECO:0000313" key="4">
    <source>
        <dbReference type="WBParaSite" id="nRc.2.0.1.t10249-RA"/>
    </source>
</evidence>